<dbReference type="InterPro" id="IPR002035">
    <property type="entry name" value="VWF_A"/>
</dbReference>
<evidence type="ECO:0000313" key="5">
    <source>
        <dbReference type="Proteomes" id="UP000266340"/>
    </source>
</evidence>
<dbReference type="Proteomes" id="UP000266340">
    <property type="component" value="Unassembled WGS sequence"/>
</dbReference>
<feature type="transmembrane region" description="Helical" evidence="2">
    <location>
        <begin position="70"/>
        <end position="91"/>
    </location>
</feature>
<sequence length="664" mass="71561">MTQQRHEGGGAVFFQSLASLWFALSLPLIALMYILKKKYTDTQIASSLLWRRTLREQEANRPWQRLRRQLLLAMQLLVAALLVLALTGPYLRGAAANGSRHIAVVLDNSASMTALTAEGGGTVFEQAKHTLRDWLSEQASSMSVTLLTTGADPEVVVSGQSNGKELLEAIDRIPLNFGNADVGASLSLADAILRNQTDGEIRLYTDGRLRSASLPATASPLKVVQLDGVANNTAIAGFGVRQLTNEDGQSAVVTLINRGASAQSGSLKVEAAAEADVDADNPYKLDYTLQPGEQRSYTVDKLTSAEYYRASIAASDGYAADNVAFAFPSSGGEERRALLVGHGNLFLDKALQLAGVKTVWADPERVEPDEELAKAIDWVILDGGDENKIRSLKGWERLLSSKPIWRIWSAESPPANGKAATPDSSGPVVRDHPVTRYLTFGETHISRLVKADSFGLGDSVVTYGGVPAIYAGKSDGKPGIVFAFDLHDSDLPLRSEFPILIGQAADWMSGGMTASLGQSVANERIDLQHHLSANSAEWVPVRIEDSYENENTNPKQAVRLESGSLSSEQPAPAVPGLYKYAEYDESKQLVASRLLSVVSAPEEGELRLNSDPANALPIGPSTTGTHDIDQKSADYRKSIIPWIAALLLLLMAAEWGVYRRGTAI</sequence>
<dbReference type="InterPro" id="IPR024163">
    <property type="entry name" value="Aerotolerance_reg_N"/>
</dbReference>
<feature type="domain" description="VWFA" evidence="3">
    <location>
        <begin position="101"/>
        <end position="312"/>
    </location>
</feature>
<organism evidence="4 5">
    <name type="scientific">Cohnella faecalis</name>
    <dbReference type="NCBI Taxonomy" id="2315694"/>
    <lineage>
        <taxon>Bacteria</taxon>
        <taxon>Bacillati</taxon>
        <taxon>Bacillota</taxon>
        <taxon>Bacilli</taxon>
        <taxon>Bacillales</taxon>
        <taxon>Paenibacillaceae</taxon>
        <taxon>Cohnella</taxon>
    </lineage>
</organism>
<gene>
    <name evidence="4" type="ORF">D3H35_05165</name>
</gene>
<keyword evidence="2" id="KW-1133">Transmembrane helix</keyword>
<evidence type="ECO:0000256" key="1">
    <source>
        <dbReference type="SAM" id="MobiDB-lite"/>
    </source>
</evidence>
<dbReference type="Pfam" id="PF07584">
    <property type="entry name" value="BatA"/>
    <property type="match status" value="1"/>
</dbReference>
<dbReference type="SMART" id="SM00327">
    <property type="entry name" value="VWA"/>
    <property type="match status" value="1"/>
</dbReference>
<evidence type="ECO:0000256" key="2">
    <source>
        <dbReference type="SAM" id="Phobius"/>
    </source>
</evidence>
<comment type="caution">
    <text evidence="4">The sequence shown here is derived from an EMBL/GenBank/DDBJ whole genome shotgun (WGS) entry which is preliminary data.</text>
</comment>
<dbReference type="AlphaFoldDB" id="A0A398CQM6"/>
<evidence type="ECO:0000259" key="3">
    <source>
        <dbReference type="PROSITE" id="PS50234"/>
    </source>
</evidence>
<reference evidence="4 5" key="1">
    <citation type="submission" date="2018-09" db="EMBL/GenBank/DDBJ databases">
        <title>Cohnella cavernae sp. nov., isolated from a karst cave.</title>
        <authorList>
            <person name="Zhu H."/>
        </authorList>
    </citation>
    <scope>NUCLEOTIDE SEQUENCE [LARGE SCALE GENOMIC DNA]</scope>
    <source>
        <strain evidence="4 5">K2E09-144</strain>
    </source>
</reference>
<dbReference type="PANTHER" id="PTHR37464:SF1">
    <property type="entry name" value="BLL2463 PROTEIN"/>
    <property type="match status" value="1"/>
</dbReference>
<feature type="transmembrane region" description="Helical" evidence="2">
    <location>
        <begin position="639"/>
        <end position="658"/>
    </location>
</feature>
<feature type="transmembrane region" description="Helical" evidence="2">
    <location>
        <begin position="12"/>
        <end position="35"/>
    </location>
</feature>
<dbReference type="PANTHER" id="PTHR37464">
    <property type="entry name" value="BLL2463 PROTEIN"/>
    <property type="match status" value="1"/>
</dbReference>
<dbReference type="PROSITE" id="PS50234">
    <property type="entry name" value="VWFA"/>
    <property type="match status" value="1"/>
</dbReference>
<keyword evidence="5" id="KW-1185">Reference proteome</keyword>
<accession>A0A398CQM6</accession>
<feature type="region of interest" description="Disordered" evidence="1">
    <location>
        <begin position="606"/>
        <end position="628"/>
    </location>
</feature>
<keyword evidence="2" id="KW-0812">Transmembrane</keyword>
<dbReference type="Pfam" id="PF13519">
    <property type="entry name" value="VWA_2"/>
    <property type="match status" value="1"/>
</dbReference>
<evidence type="ECO:0000313" key="4">
    <source>
        <dbReference type="EMBL" id="RIE04855.1"/>
    </source>
</evidence>
<proteinExistence type="predicted"/>
<dbReference type="CDD" id="cd00198">
    <property type="entry name" value="vWFA"/>
    <property type="match status" value="1"/>
</dbReference>
<name>A0A398CQM6_9BACL</name>
<dbReference type="EMBL" id="QXJM01000023">
    <property type="protein sequence ID" value="RIE04855.1"/>
    <property type="molecule type" value="Genomic_DNA"/>
</dbReference>
<dbReference type="SUPFAM" id="SSF53300">
    <property type="entry name" value="vWA-like"/>
    <property type="match status" value="1"/>
</dbReference>
<keyword evidence="2" id="KW-0472">Membrane</keyword>
<dbReference type="Gene3D" id="3.40.50.410">
    <property type="entry name" value="von Willebrand factor, type A domain"/>
    <property type="match status" value="1"/>
</dbReference>
<dbReference type="InterPro" id="IPR036465">
    <property type="entry name" value="vWFA_dom_sf"/>
</dbReference>
<protein>
    <submittedName>
        <fullName evidence="4">VWA domain-containing protein</fullName>
    </submittedName>
</protein>